<gene>
    <name evidence="1" type="ORF">P171DRAFT_210250</name>
</gene>
<evidence type="ECO:0000313" key="2">
    <source>
        <dbReference type="Proteomes" id="UP000799764"/>
    </source>
</evidence>
<sequence>MTVSMKPAHQSTAPVKLYGKQLASDPSRVLQNVLFSCSEILGGFPDAMYCGPTDPKISSGTITLYHVLGSMPRQYCCRLVESTRCLFGGLRVMGSNGCGCCSGSTCMMPSLKSRHSRAKRLANHPTYLQLRYLNNSPPKSFLNPHCQHLLAFRDKEYVNCPSSYTHSRQRQDKSLSTVLLRFMTQL</sequence>
<dbReference type="Proteomes" id="UP000799764">
    <property type="component" value="Unassembled WGS sequence"/>
</dbReference>
<protein>
    <submittedName>
        <fullName evidence="1">Uncharacterized protein</fullName>
    </submittedName>
</protein>
<proteinExistence type="predicted"/>
<name>A0A9P4PT26_9PLEO</name>
<evidence type="ECO:0000313" key="1">
    <source>
        <dbReference type="EMBL" id="KAF2448301.1"/>
    </source>
</evidence>
<organism evidence="1 2">
    <name type="scientific">Karstenula rhodostoma CBS 690.94</name>
    <dbReference type="NCBI Taxonomy" id="1392251"/>
    <lineage>
        <taxon>Eukaryota</taxon>
        <taxon>Fungi</taxon>
        <taxon>Dikarya</taxon>
        <taxon>Ascomycota</taxon>
        <taxon>Pezizomycotina</taxon>
        <taxon>Dothideomycetes</taxon>
        <taxon>Pleosporomycetidae</taxon>
        <taxon>Pleosporales</taxon>
        <taxon>Massarineae</taxon>
        <taxon>Didymosphaeriaceae</taxon>
        <taxon>Karstenula</taxon>
    </lineage>
</organism>
<dbReference type="EMBL" id="MU001495">
    <property type="protein sequence ID" value="KAF2448301.1"/>
    <property type="molecule type" value="Genomic_DNA"/>
</dbReference>
<dbReference type="AlphaFoldDB" id="A0A9P4PT26"/>
<keyword evidence="2" id="KW-1185">Reference proteome</keyword>
<reference evidence="1" key="1">
    <citation type="journal article" date="2020" name="Stud. Mycol.">
        <title>101 Dothideomycetes genomes: a test case for predicting lifestyles and emergence of pathogens.</title>
        <authorList>
            <person name="Haridas S."/>
            <person name="Albert R."/>
            <person name="Binder M."/>
            <person name="Bloem J."/>
            <person name="Labutti K."/>
            <person name="Salamov A."/>
            <person name="Andreopoulos B."/>
            <person name="Baker S."/>
            <person name="Barry K."/>
            <person name="Bills G."/>
            <person name="Bluhm B."/>
            <person name="Cannon C."/>
            <person name="Castanera R."/>
            <person name="Culley D."/>
            <person name="Daum C."/>
            <person name="Ezra D."/>
            <person name="Gonzalez J."/>
            <person name="Henrissat B."/>
            <person name="Kuo A."/>
            <person name="Liang C."/>
            <person name="Lipzen A."/>
            <person name="Lutzoni F."/>
            <person name="Magnuson J."/>
            <person name="Mondo S."/>
            <person name="Nolan M."/>
            <person name="Ohm R."/>
            <person name="Pangilinan J."/>
            <person name="Park H.-J."/>
            <person name="Ramirez L."/>
            <person name="Alfaro M."/>
            <person name="Sun H."/>
            <person name="Tritt A."/>
            <person name="Yoshinaga Y."/>
            <person name="Zwiers L.-H."/>
            <person name="Turgeon B."/>
            <person name="Goodwin S."/>
            <person name="Spatafora J."/>
            <person name="Crous P."/>
            <person name="Grigoriev I."/>
        </authorList>
    </citation>
    <scope>NUCLEOTIDE SEQUENCE</scope>
    <source>
        <strain evidence="1">CBS 690.94</strain>
    </source>
</reference>
<accession>A0A9P4PT26</accession>
<comment type="caution">
    <text evidence="1">The sequence shown here is derived from an EMBL/GenBank/DDBJ whole genome shotgun (WGS) entry which is preliminary data.</text>
</comment>